<dbReference type="EMBL" id="CP000282">
    <property type="protein sequence ID" value="ABD82386.1"/>
    <property type="molecule type" value="Genomic_DNA"/>
</dbReference>
<dbReference type="RefSeq" id="WP_011469602.1">
    <property type="nucleotide sequence ID" value="NC_007912.1"/>
</dbReference>
<dbReference type="CDD" id="cd21133">
    <property type="entry name" value="EVE"/>
    <property type="match status" value="1"/>
</dbReference>
<dbReference type="Pfam" id="PF01878">
    <property type="entry name" value="EVE"/>
    <property type="match status" value="1"/>
</dbReference>
<evidence type="ECO:0000313" key="3">
    <source>
        <dbReference type="Proteomes" id="UP000001947"/>
    </source>
</evidence>
<dbReference type="InterPro" id="IPR015947">
    <property type="entry name" value="PUA-like_sf"/>
</dbReference>
<dbReference type="InterPro" id="IPR002740">
    <property type="entry name" value="EVE_domain"/>
</dbReference>
<keyword evidence="3" id="KW-1185">Reference proteome</keyword>
<dbReference type="Gene3D" id="3.10.590.10">
    <property type="entry name" value="ph1033 like domains"/>
    <property type="match status" value="1"/>
</dbReference>
<accession>Q21FZ3</accession>
<dbReference type="InterPro" id="IPR052181">
    <property type="entry name" value="5hmC_binding"/>
</dbReference>
<sequence length="150" mass="16851">MACWLFKSEPDEYSIADLQRDKTTVWNGIRNYQARNFLRDEVAVGDEVLFYHSSCKPTAVAGLAKVVRGAYPDPSQFDPSSPYYDAKSKPEAPRWVCVDIAFKAAFKHPVTLDRIKATPALSEMLLVKQGRLSIQPVTEDQSKQVQSLAK</sequence>
<feature type="domain" description="EVE" evidence="1">
    <location>
        <begin position="3"/>
        <end position="146"/>
    </location>
</feature>
<evidence type="ECO:0000259" key="1">
    <source>
        <dbReference type="Pfam" id="PF01878"/>
    </source>
</evidence>
<dbReference type="OrthoDB" id="9791347at2"/>
<dbReference type="HOGENOM" id="CLU_041799_2_2_6"/>
<dbReference type="PANTHER" id="PTHR14087">
    <property type="entry name" value="THYMOCYTE NUCLEAR PROTEIN 1"/>
    <property type="match status" value="1"/>
</dbReference>
<protein>
    <recommendedName>
        <fullName evidence="1">EVE domain-containing protein</fullName>
    </recommendedName>
</protein>
<reference evidence="2 3" key="1">
    <citation type="journal article" date="2008" name="PLoS Genet.">
        <title>Complete genome sequence of the complex carbohydrate-degrading marine bacterium, Saccharophagus degradans strain 2-40 T.</title>
        <authorList>
            <person name="Weiner R.M."/>
            <person name="Taylor L.E.II."/>
            <person name="Henrissat B."/>
            <person name="Hauser L."/>
            <person name="Land M."/>
            <person name="Coutinho P.M."/>
            <person name="Rancurel C."/>
            <person name="Saunders E.H."/>
            <person name="Longmire A.G."/>
            <person name="Zhang H."/>
            <person name="Bayer E.A."/>
            <person name="Gilbert H.J."/>
            <person name="Larimer F."/>
            <person name="Zhulin I.B."/>
            <person name="Ekborg N.A."/>
            <person name="Lamed R."/>
            <person name="Richardson P.M."/>
            <person name="Borovok I."/>
            <person name="Hutcheson S."/>
        </authorList>
    </citation>
    <scope>NUCLEOTIDE SEQUENCE [LARGE SCALE GENOMIC DNA]</scope>
    <source>
        <strain evidence="3">2-40 / ATCC 43961 / DSM 17024</strain>
    </source>
</reference>
<organism evidence="2 3">
    <name type="scientific">Saccharophagus degradans (strain 2-40 / ATCC 43961 / DSM 17024)</name>
    <dbReference type="NCBI Taxonomy" id="203122"/>
    <lineage>
        <taxon>Bacteria</taxon>
        <taxon>Pseudomonadati</taxon>
        <taxon>Pseudomonadota</taxon>
        <taxon>Gammaproteobacteria</taxon>
        <taxon>Cellvibrionales</taxon>
        <taxon>Cellvibrionaceae</taxon>
        <taxon>Saccharophagus</taxon>
    </lineage>
</organism>
<proteinExistence type="predicted"/>
<name>Q21FZ3_SACD2</name>
<gene>
    <name evidence="2" type="ordered locus">Sde_3129</name>
</gene>
<dbReference type="AlphaFoldDB" id="Q21FZ3"/>
<dbReference type="PANTHER" id="PTHR14087:SF7">
    <property type="entry name" value="THYMOCYTE NUCLEAR PROTEIN 1"/>
    <property type="match status" value="1"/>
</dbReference>
<dbReference type="eggNOG" id="COG2947">
    <property type="taxonomic scope" value="Bacteria"/>
</dbReference>
<evidence type="ECO:0000313" key="2">
    <source>
        <dbReference type="EMBL" id="ABD82386.1"/>
    </source>
</evidence>
<dbReference type="Proteomes" id="UP000001947">
    <property type="component" value="Chromosome"/>
</dbReference>
<dbReference type="KEGG" id="sde:Sde_3129"/>
<dbReference type="SUPFAM" id="SSF88697">
    <property type="entry name" value="PUA domain-like"/>
    <property type="match status" value="1"/>
</dbReference>
<dbReference type="GeneID" id="98614759"/>
<dbReference type="InterPro" id="IPR047197">
    <property type="entry name" value="THYN1-like_EVE"/>
</dbReference>